<proteinExistence type="inferred from homology"/>
<dbReference type="PRINTS" id="PR00162">
    <property type="entry name" value="RIESKE"/>
</dbReference>
<evidence type="ECO:0000259" key="10">
    <source>
        <dbReference type="PROSITE" id="PS51296"/>
    </source>
</evidence>
<evidence type="ECO:0000313" key="11">
    <source>
        <dbReference type="EMBL" id="GAQ84570.1"/>
    </source>
</evidence>
<dbReference type="InterPro" id="IPR017941">
    <property type="entry name" value="Rieske_2Fe-2S"/>
</dbReference>
<evidence type="ECO:0000256" key="5">
    <source>
        <dbReference type="ARBA" id="ARBA00023004"/>
    </source>
</evidence>
<keyword evidence="4" id="KW-0809">Transit peptide</keyword>
<evidence type="ECO:0000256" key="7">
    <source>
        <dbReference type="ARBA" id="ARBA00023157"/>
    </source>
</evidence>
<evidence type="ECO:0000256" key="3">
    <source>
        <dbReference type="ARBA" id="ARBA00022723"/>
    </source>
</evidence>
<evidence type="ECO:0000313" key="12">
    <source>
        <dbReference type="Proteomes" id="UP000054558"/>
    </source>
</evidence>
<dbReference type="Gene3D" id="2.102.10.10">
    <property type="entry name" value="Rieske [2Fe-2S] iron-sulphur domain"/>
    <property type="match status" value="1"/>
</dbReference>
<dbReference type="GO" id="GO:0046872">
    <property type="term" value="F:metal ion binding"/>
    <property type="evidence" value="ECO:0007669"/>
    <property type="project" value="UniProtKB-KW"/>
</dbReference>
<dbReference type="OrthoDB" id="38768at2759"/>
<evidence type="ECO:0000256" key="2">
    <source>
        <dbReference type="ARBA" id="ARBA00022714"/>
    </source>
</evidence>
<accession>A0A1Y1I0V4</accession>
<evidence type="ECO:0000256" key="1">
    <source>
        <dbReference type="ARBA" id="ARBA00010651"/>
    </source>
</evidence>
<protein>
    <submittedName>
        <fullName evidence="11">Cytochrome b6-f complex iron-sulfur subunit</fullName>
    </submittedName>
</protein>
<reference evidence="11 12" key="1">
    <citation type="journal article" date="2014" name="Nat. Commun.">
        <title>Klebsormidium flaccidum genome reveals primary factors for plant terrestrial adaptation.</title>
        <authorList>
            <person name="Hori K."/>
            <person name="Maruyama F."/>
            <person name="Fujisawa T."/>
            <person name="Togashi T."/>
            <person name="Yamamoto N."/>
            <person name="Seo M."/>
            <person name="Sato S."/>
            <person name="Yamada T."/>
            <person name="Mori H."/>
            <person name="Tajima N."/>
            <person name="Moriyama T."/>
            <person name="Ikeuchi M."/>
            <person name="Watanabe M."/>
            <person name="Wada H."/>
            <person name="Kobayashi K."/>
            <person name="Saito M."/>
            <person name="Masuda T."/>
            <person name="Sasaki-Sekimoto Y."/>
            <person name="Mashiguchi K."/>
            <person name="Awai K."/>
            <person name="Shimojima M."/>
            <person name="Masuda S."/>
            <person name="Iwai M."/>
            <person name="Nobusawa T."/>
            <person name="Narise T."/>
            <person name="Kondo S."/>
            <person name="Saito H."/>
            <person name="Sato R."/>
            <person name="Murakawa M."/>
            <person name="Ihara Y."/>
            <person name="Oshima-Yamada Y."/>
            <person name="Ohtaka K."/>
            <person name="Satoh M."/>
            <person name="Sonobe K."/>
            <person name="Ishii M."/>
            <person name="Ohtani R."/>
            <person name="Kanamori-Sato M."/>
            <person name="Honoki R."/>
            <person name="Miyazaki D."/>
            <person name="Mochizuki H."/>
            <person name="Umetsu J."/>
            <person name="Higashi K."/>
            <person name="Shibata D."/>
            <person name="Kamiya Y."/>
            <person name="Sato N."/>
            <person name="Nakamura Y."/>
            <person name="Tabata S."/>
            <person name="Ida S."/>
            <person name="Kurokawa K."/>
            <person name="Ohta H."/>
        </authorList>
    </citation>
    <scope>NUCLEOTIDE SEQUENCE [LARGE SCALE GENOMIC DNA]</scope>
    <source>
        <strain evidence="11 12">NIES-2285</strain>
    </source>
</reference>
<dbReference type="SUPFAM" id="SSF50022">
    <property type="entry name" value="ISP domain"/>
    <property type="match status" value="1"/>
</dbReference>
<dbReference type="EMBL" id="DF237144">
    <property type="protein sequence ID" value="GAQ84570.1"/>
    <property type="molecule type" value="Genomic_DNA"/>
</dbReference>
<organism evidence="11 12">
    <name type="scientific">Klebsormidium nitens</name>
    <name type="common">Green alga</name>
    <name type="synonym">Ulothrix nitens</name>
    <dbReference type="NCBI Taxonomy" id="105231"/>
    <lineage>
        <taxon>Eukaryota</taxon>
        <taxon>Viridiplantae</taxon>
        <taxon>Streptophyta</taxon>
        <taxon>Klebsormidiophyceae</taxon>
        <taxon>Klebsormidiales</taxon>
        <taxon>Klebsormidiaceae</taxon>
        <taxon>Klebsormidium</taxon>
    </lineage>
</organism>
<dbReference type="GO" id="GO:0005886">
    <property type="term" value="C:plasma membrane"/>
    <property type="evidence" value="ECO:0000318"/>
    <property type="project" value="GO_Central"/>
</dbReference>
<keyword evidence="5" id="KW-0408">Iron</keyword>
<evidence type="ECO:0000256" key="4">
    <source>
        <dbReference type="ARBA" id="ARBA00022946"/>
    </source>
</evidence>
<sequence>MAASVLASKALALSTPYGFCNRGSNNNNALGTVNSGRLSPQKIATARKVTKTYCQAQPIEGEKGDQLSGGNTGSVAPKEGPRVGKREFLAGSAAAAAAVTLTPWTGAALAETFAVDEVTGKPVVIADVLQKAASLDRILVRGIDNNPTYLLVDDGKVSDFALRAVCTHMGCTPDWVAGDGKFECPCHGSQYNARGEVVEGPAPENLALVHVKIDDGKVILDDWNEADFRNGETDPWWI</sequence>
<dbReference type="Pfam" id="PF00355">
    <property type="entry name" value="Rieske"/>
    <property type="match status" value="1"/>
</dbReference>
<dbReference type="AlphaFoldDB" id="A0A1Y1I0V4"/>
<feature type="domain" description="Rieske" evidence="10">
    <location>
        <begin position="120"/>
        <end position="220"/>
    </location>
</feature>
<keyword evidence="12" id="KW-1185">Reference proteome</keyword>
<name>A0A1Y1I0V4_KLENI</name>
<comment type="cofactor">
    <cofactor evidence="8">
        <name>[2Fe-2S] cluster</name>
        <dbReference type="ChEBI" id="CHEBI:190135"/>
    </cofactor>
</comment>
<dbReference type="InterPro" id="IPR014349">
    <property type="entry name" value="Rieske_Fe-S_prot"/>
</dbReference>
<gene>
    <name evidence="11" type="ORF">KFL_001950030</name>
</gene>
<dbReference type="PANTHER" id="PTHR10134">
    <property type="entry name" value="CYTOCHROME B-C1 COMPLEX SUBUNIT RIESKE, MITOCHONDRIAL"/>
    <property type="match status" value="1"/>
</dbReference>
<evidence type="ECO:0000256" key="9">
    <source>
        <dbReference type="SAM" id="MobiDB-lite"/>
    </source>
</evidence>
<dbReference type="PROSITE" id="PS51296">
    <property type="entry name" value="RIESKE"/>
    <property type="match status" value="1"/>
</dbReference>
<dbReference type="STRING" id="105231.A0A1Y1I0V4"/>
<dbReference type="InterPro" id="IPR005805">
    <property type="entry name" value="Rieske_Fe-S_prot_C"/>
</dbReference>
<evidence type="ECO:0000256" key="8">
    <source>
        <dbReference type="ARBA" id="ARBA00034078"/>
    </source>
</evidence>
<keyword evidence="6" id="KW-0411">Iron-sulfur</keyword>
<dbReference type="InterPro" id="IPR036922">
    <property type="entry name" value="Rieske_2Fe-2S_sf"/>
</dbReference>
<evidence type="ECO:0000256" key="6">
    <source>
        <dbReference type="ARBA" id="ARBA00023014"/>
    </source>
</evidence>
<comment type="similarity">
    <text evidence="1">Belongs to the Rieske iron-sulfur protein family.</text>
</comment>
<dbReference type="Proteomes" id="UP000054558">
    <property type="component" value="Unassembled WGS sequence"/>
</dbReference>
<keyword evidence="2" id="KW-0001">2Fe-2S</keyword>
<keyword evidence="3" id="KW-0479">Metal-binding</keyword>
<dbReference type="GO" id="GO:0051537">
    <property type="term" value="F:2 iron, 2 sulfur cluster binding"/>
    <property type="evidence" value="ECO:0007669"/>
    <property type="project" value="UniProtKB-KW"/>
</dbReference>
<feature type="region of interest" description="Disordered" evidence="9">
    <location>
        <begin position="60"/>
        <end position="82"/>
    </location>
</feature>
<keyword evidence="7" id="KW-1015">Disulfide bond</keyword>
<dbReference type="GO" id="GO:0016491">
    <property type="term" value="F:oxidoreductase activity"/>
    <property type="evidence" value="ECO:0000318"/>
    <property type="project" value="GO_Central"/>
</dbReference>